<evidence type="ECO:0000313" key="4">
    <source>
        <dbReference type="Proteomes" id="UP000486760"/>
    </source>
</evidence>
<keyword evidence="1 2" id="KW-0732">Signal</keyword>
<dbReference type="InterPro" id="IPR038404">
    <property type="entry name" value="TRAP_DctP_sf"/>
</dbReference>
<evidence type="ECO:0000256" key="2">
    <source>
        <dbReference type="SAM" id="SignalP"/>
    </source>
</evidence>
<accession>A0A7V7G1A5</accession>
<name>A0A7V7G1A5_9GAMM</name>
<dbReference type="GO" id="GO:0030288">
    <property type="term" value="C:outer membrane-bounded periplasmic space"/>
    <property type="evidence" value="ECO:0007669"/>
    <property type="project" value="InterPro"/>
</dbReference>
<dbReference type="NCBIfam" id="NF037995">
    <property type="entry name" value="TRAP_S1"/>
    <property type="match status" value="1"/>
</dbReference>
<dbReference type="AlphaFoldDB" id="A0A7V7G1A5"/>
<protein>
    <submittedName>
        <fullName evidence="3">TRAP transporter substrate-binding protein</fullName>
    </submittedName>
</protein>
<dbReference type="InterPro" id="IPR018389">
    <property type="entry name" value="DctP_fam"/>
</dbReference>
<dbReference type="EMBL" id="VTPY01000003">
    <property type="protein sequence ID" value="KAA0013244.1"/>
    <property type="molecule type" value="Genomic_DNA"/>
</dbReference>
<dbReference type="Gene3D" id="3.40.190.170">
    <property type="entry name" value="Bacterial extracellular solute-binding protein, family 7"/>
    <property type="match status" value="1"/>
</dbReference>
<dbReference type="InterPro" id="IPR004682">
    <property type="entry name" value="TRAP_DctP"/>
</dbReference>
<organism evidence="3 4">
    <name type="scientific">Billgrantia pellis</name>
    <dbReference type="NCBI Taxonomy" id="2606936"/>
    <lineage>
        <taxon>Bacteria</taxon>
        <taxon>Pseudomonadati</taxon>
        <taxon>Pseudomonadota</taxon>
        <taxon>Gammaproteobacteria</taxon>
        <taxon>Oceanospirillales</taxon>
        <taxon>Halomonadaceae</taxon>
        <taxon>Billgrantia</taxon>
    </lineage>
</organism>
<keyword evidence="4" id="KW-1185">Reference proteome</keyword>
<sequence>MMNRNKTSVLSSVLLAGALTFSAQSQATTSLRLGWTTADSEVDPYAITAHYFVEELEKAAPGEFDVTFFPNHQLGDDTEMLQGMQLGILDAGVITGTQISTIDNSFQLNDLPFLFADSEQAHEILDGEIGQELMQRLEPHGIVGLGFAEAGFRNTINNVRPISTPEDFRGIKLRVQPSDLFLASFRALGANPAPMAWSEAFTAVQQGTVDGLEIPLPVIYANKYPEVTEHLSLTRHTYNALGLLISKQAMDKMSPEMQATVREAAEKAIQRQRETVAANDMEILTQIEEQGMSINEIEDVAAFRESVATVYDEYRDKIGGDLIDRTLQLISK</sequence>
<gene>
    <name evidence="3" type="ORF">F0A17_05970</name>
</gene>
<dbReference type="GO" id="GO:0030246">
    <property type="term" value="F:carbohydrate binding"/>
    <property type="evidence" value="ECO:0007669"/>
    <property type="project" value="TreeGrafter"/>
</dbReference>
<reference evidence="3 4" key="1">
    <citation type="submission" date="2019-08" db="EMBL/GenBank/DDBJ databases">
        <title>Bioinformatics analysis of the strain L3 and L5.</title>
        <authorList>
            <person name="Li X."/>
        </authorList>
    </citation>
    <scope>NUCLEOTIDE SEQUENCE [LARGE SCALE GENOMIC DNA]</scope>
    <source>
        <strain evidence="3 4">L5</strain>
    </source>
</reference>
<dbReference type="NCBIfam" id="TIGR00787">
    <property type="entry name" value="dctP"/>
    <property type="match status" value="1"/>
</dbReference>
<dbReference type="GO" id="GO:0055085">
    <property type="term" value="P:transmembrane transport"/>
    <property type="evidence" value="ECO:0007669"/>
    <property type="project" value="InterPro"/>
</dbReference>
<dbReference type="CDD" id="cd13603">
    <property type="entry name" value="PBP2_TRAP_Siap_TeaA_like"/>
    <property type="match status" value="1"/>
</dbReference>
<dbReference type="PIRSF" id="PIRSF006470">
    <property type="entry name" value="DctB"/>
    <property type="match status" value="1"/>
</dbReference>
<proteinExistence type="predicted"/>
<evidence type="ECO:0000256" key="1">
    <source>
        <dbReference type="ARBA" id="ARBA00022729"/>
    </source>
</evidence>
<dbReference type="Proteomes" id="UP000486760">
    <property type="component" value="Unassembled WGS sequence"/>
</dbReference>
<feature type="signal peptide" evidence="2">
    <location>
        <begin position="1"/>
        <end position="27"/>
    </location>
</feature>
<feature type="chain" id="PRO_5031198929" evidence="2">
    <location>
        <begin position="28"/>
        <end position="332"/>
    </location>
</feature>
<dbReference type="PANTHER" id="PTHR33376:SF2">
    <property type="entry name" value="DICARBOXYLATE-BINDING PERIPLASMIC PROTEIN"/>
    <property type="match status" value="1"/>
</dbReference>
<dbReference type="PANTHER" id="PTHR33376">
    <property type="match status" value="1"/>
</dbReference>
<dbReference type="Pfam" id="PF03480">
    <property type="entry name" value="DctP"/>
    <property type="match status" value="1"/>
</dbReference>
<evidence type="ECO:0000313" key="3">
    <source>
        <dbReference type="EMBL" id="KAA0013244.1"/>
    </source>
</evidence>
<comment type="caution">
    <text evidence="3">The sequence shown here is derived from an EMBL/GenBank/DDBJ whole genome shotgun (WGS) entry which is preliminary data.</text>
</comment>